<evidence type="ECO:0000256" key="3">
    <source>
        <dbReference type="ARBA" id="ARBA00022603"/>
    </source>
</evidence>
<dbReference type="SMART" id="SM00317">
    <property type="entry name" value="SET"/>
    <property type="match status" value="1"/>
</dbReference>
<evidence type="ECO:0000256" key="8">
    <source>
        <dbReference type="ARBA" id="ARBA00047571"/>
    </source>
</evidence>
<name>A0ABD3MMH5_9STRA</name>
<feature type="compositionally biased region" description="Low complexity" evidence="11">
    <location>
        <begin position="25"/>
        <end position="38"/>
    </location>
</feature>
<dbReference type="InterPro" id="IPR003616">
    <property type="entry name" value="Post-SET_dom"/>
</dbReference>
<comment type="catalytic activity">
    <reaction evidence="8">
        <text>L-lysyl(4)-[histone H3] + 3 S-adenosyl-L-methionine = N(6),N(6),N(6)-trimethyl-L-lysyl(4)-[histone H3] + 3 S-adenosyl-L-homocysteine + 3 H(+)</text>
        <dbReference type="Rhea" id="RHEA:60260"/>
        <dbReference type="Rhea" id="RHEA-COMP:15537"/>
        <dbReference type="Rhea" id="RHEA-COMP:15547"/>
        <dbReference type="ChEBI" id="CHEBI:15378"/>
        <dbReference type="ChEBI" id="CHEBI:29969"/>
        <dbReference type="ChEBI" id="CHEBI:57856"/>
        <dbReference type="ChEBI" id="CHEBI:59789"/>
        <dbReference type="ChEBI" id="CHEBI:61961"/>
        <dbReference type="EC" id="2.1.1.354"/>
    </reaction>
</comment>
<comment type="subcellular location">
    <subcellularLocation>
        <location evidence="1">Nucleus</location>
    </subcellularLocation>
</comment>
<evidence type="ECO:0000256" key="2">
    <source>
        <dbReference type="ARBA" id="ARBA00012182"/>
    </source>
</evidence>
<feature type="compositionally biased region" description="Polar residues" evidence="11">
    <location>
        <begin position="149"/>
        <end position="158"/>
    </location>
</feature>
<keyword evidence="4" id="KW-0808">Transferase</keyword>
<dbReference type="GO" id="GO:0140999">
    <property type="term" value="F:histone H3K4 trimethyltransferase activity"/>
    <property type="evidence" value="ECO:0007669"/>
    <property type="project" value="UniProtKB-EC"/>
</dbReference>
<evidence type="ECO:0000256" key="1">
    <source>
        <dbReference type="ARBA" id="ARBA00004123"/>
    </source>
</evidence>
<evidence type="ECO:0000256" key="5">
    <source>
        <dbReference type="ARBA" id="ARBA00022691"/>
    </source>
</evidence>
<evidence type="ECO:0000259" key="12">
    <source>
        <dbReference type="PROSITE" id="PS50280"/>
    </source>
</evidence>
<feature type="compositionally biased region" description="Basic residues" evidence="11">
    <location>
        <begin position="800"/>
        <end position="811"/>
    </location>
</feature>
<dbReference type="Gene3D" id="2.170.270.10">
    <property type="entry name" value="SET domain"/>
    <property type="match status" value="1"/>
</dbReference>
<dbReference type="InterPro" id="IPR001214">
    <property type="entry name" value="SET_dom"/>
</dbReference>
<dbReference type="InterPro" id="IPR046341">
    <property type="entry name" value="SET_dom_sf"/>
</dbReference>
<accession>A0ABD3MMH5</accession>
<dbReference type="PROSITE" id="PS50868">
    <property type="entry name" value="POST_SET"/>
    <property type="match status" value="1"/>
</dbReference>
<feature type="region of interest" description="Disordered" evidence="11">
    <location>
        <begin position="288"/>
        <end position="309"/>
    </location>
</feature>
<evidence type="ECO:0000259" key="13">
    <source>
        <dbReference type="PROSITE" id="PS50868"/>
    </source>
</evidence>
<keyword evidence="6" id="KW-0156">Chromatin regulator</keyword>
<dbReference type="InterPro" id="IPR044570">
    <property type="entry name" value="Set1-like"/>
</dbReference>
<proteinExistence type="predicted"/>
<feature type="compositionally biased region" description="Polar residues" evidence="11">
    <location>
        <begin position="99"/>
        <end position="108"/>
    </location>
</feature>
<evidence type="ECO:0000256" key="9">
    <source>
        <dbReference type="ARBA" id="ARBA00047583"/>
    </source>
</evidence>
<keyword evidence="3" id="KW-0489">Methyltransferase</keyword>
<dbReference type="PROSITE" id="PS50280">
    <property type="entry name" value="SET"/>
    <property type="match status" value="1"/>
</dbReference>
<sequence length="1095" mass="121436">MSTNNNAPNGGRDNPSKPPAPRSMLASLISSQQRSAAQSRKHLVQRAMPFANLHKDGSSGNAAIQSFSAKEGPSYASSQAQKAVRGPSDGRDESAGPSKASSNGLPQKSQRKDSLSSPSLEHHNVRAPTKVRSPNKSVAFIAAGDTKFDSNLMNSSISKTKEPNRQMTSVKTNQSKAAPKSVSADKTNPSECLSKTDSRMGAESKSNLLKRKQGQTDKATQRHSISAAKSEANMTSLATELSRVKNADNLPKKKKKEFYPFRVKVGCVVAVRFRKLAEGGNSDIKPVIKEDGDSFVPMQSQSTEPDPVSLVEEPLKTDDETVSAIKSSSVVVKPLNDDQAQVQPTPRKVKPRKPKLFEVWTSPIPGEDSGMALLGRRVRCSFPKSYLTKWSKSHENTPEGLKRIVEGNVVSVLDDDCGYGTAVGLLVDRSVLKLRPYLQTLSDDAPDPTASSSEQKRRNLEALIRGKDKVAVKLVLSTVYESRRGFLEIGPVAQWVVAKHVLIKPSGLKPTKSERKEKGYTSQSLFVGDENDIYTQQEDNWRWNAGRLLQQTSYSCSDNNVGTIESQLFGEVVKMTVDSNLQDGSTSLATITFRRLMAPHQTKNGRMPHHKDMELFDVDDNDKSQIGLYFQAPVEHLVVIGRRVNRLSDSTNSQPTSDRGYTITHTYDSNENTYTPLSSFCESDSTHAEKTMLTLCQECRRLSNASKYSCDKCHKSWCQHCLKLIGLLDIGDQNNWIGPCCCNAQSTHTTHDVLSEPESTSTFSSIVASLQSTTPSDFTLPADLELVHNTPSYVPYSGGRKSKPLKQKRQKTFGGEKGPEKPRKKPKKLLAHGGVPNIPNEDYSVFKPTCSRLTAFDEVKKIQCYLTNNNASMCPEKFSSSNAPARKVVVRKVEEKSNASDRAARASQRRFVKSLTNLGDSVKGIDRLAGRDREEQLRFGRSLIHGWGVFATEPINAGDLIIEYRGELIGNAVADRRELEYEKAKVCDYQFRIDEHTVCDATKLGNVARYINASCSPNCYTQIITANENKRIVIYAKKNIQPGEELCYDYKFPLEYDPSKRIPCHCKSSNCQGFMNWDKKYVIIDNHDINYSNRK</sequence>
<comment type="catalytic activity">
    <reaction evidence="9">
        <text>N(6)-methyl-L-lysyl(4)-[histone H3] + S-adenosyl-L-methionine = N(6),N(6)-dimethyl-L-lysyl(4)-[histone H3] + S-adenosyl-L-homocysteine + H(+)</text>
        <dbReference type="Rhea" id="RHEA:60268"/>
        <dbReference type="Rhea" id="RHEA-COMP:15540"/>
        <dbReference type="Rhea" id="RHEA-COMP:15543"/>
        <dbReference type="ChEBI" id="CHEBI:15378"/>
        <dbReference type="ChEBI" id="CHEBI:57856"/>
        <dbReference type="ChEBI" id="CHEBI:59789"/>
        <dbReference type="ChEBI" id="CHEBI:61929"/>
        <dbReference type="ChEBI" id="CHEBI:61976"/>
    </reaction>
</comment>
<dbReference type="GO" id="GO:0005634">
    <property type="term" value="C:nucleus"/>
    <property type="evidence" value="ECO:0007669"/>
    <property type="project" value="UniProtKB-SubCell"/>
</dbReference>
<dbReference type="AlphaFoldDB" id="A0ABD3MMH5"/>
<evidence type="ECO:0000313" key="15">
    <source>
        <dbReference type="Proteomes" id="UP001530400"/>
    </source>
</evidence>
<dbReference type="Pfam" id="PF00856">
    <property type="entry name" value="SET"/>
    <property type="match status" value="1"/>
</dbReference>
<dbReference type="Proteomes" id="UP001530400">
    <property type="component" value="Unassembled WGS sequence"/>
</dbReference>
<dbReference type="SUPFAM" id="SSF82199">
    <property type="entry name" value="SET domain"/>
    <property type="match status" value="1"/>
</dbReference>
<evidence type="ECO:0000313" key="14">
    <source>
        <dbReference type="EMBL" id="KAL3764968.1"/>
    </source>
</evidence>
<evidence type="ECO:0000256" key="6">
    <source>
        <dbReference type="ARBA" id="ARBA00022853"/>
    </source>
</evidence>
<feature type="compositionally biased region" description="Polar residues" evidence="11">
    <location>
        <begin position="165"/>
        <end position="176"/>
    </location>
</feature>
<dbReference type="SMART" id="SM00508">
    <property type="entry name" value="PostSET"/>
    <property type="match status" value="1"/>
</dbReference>
<dbReference type="EC" id="2.1.1.354" evidence="2"/>
<feature type="region of interest" description="Disordered" evidence="11">
    <location>
        <begin position="795"/>
        <end position="834"/>
    </location>
</feature>
<feature type="region of interest" description="Disordered" evidence="11">
    <location>
        <begin position="1"/>
        <end position="223"/>
    </location>
</feature>
<organism evidence="14 15">
    <name type="scientific">Cyclotella atomus</name>
    <dbReference type="NCBI Taxonomy" id="382360"/>
    <lineage>
        <taxon>Eukaryota</taxon>
        <taxon>Sar</taxon>
        <taxon>Stramenopiles</taxon>
        <taxon>Ochrophyta</taxon>
        <taxon>Bacillariophyta</taxon>
        <taxon>Coscinodiscophyceae</taxon>
        <taxon>Thalassiosirophycidae</taxon>
        <taxon>Stephanodiscales</taxon>
        <taxon>Stephanodiscaceae</taxon>
        <taxon>Cyclotella</taxon>
    </lineage>
</organism>
<comment type="catalytic activity">
    <reaction evidence="10">
        <text>N(6),N(6)-dimethyl-L-lysyl(4)-[histone H3] + S-adenosyl-L-methionine = N(6),N(6),N(6)-trimethyl-L-lysyl(4)-[histone H3] + S-adenosyl-L-homocysteine + H(+)</text>
        <dbReference type="Rhea" id="RHEA:60272"/>
        <dbReference type="Rhea" id="RHEA-COMP:15537"/>
        <dbReference type="Rhea" id="RHEA-COMP:15540"/>
        <dbReference type="ChEBI" id="CHEBI:15378"/>
        <dbReference type="ChEBI" id="CHEBI:57856"/>
        <dbReference type="ChEBI" id="CHEBI:59789"/>
        <dbReference type="ChEBI" id="CHEBI:61961"/>
        <dbReference type="ChEBI" id="CHEBI:61976"/>
    </reaction>
</comment>
<gene>
    <name evidence="14" type="ORF">ACHAWO_000194</name>
</gene>
<feature type="domain" description="SET" evidence="12">
    <location>
        <begin position="935"/>
        <end position="1051"/>
    </location>
</feature>
<reference evidence="14 15" key="1">
    <citation type="submission" date="2024-10" db="EMBL/GenBank/DDBJ databases">
        <title>Updated reference genomes for cyclostephanoid diatoms.</title>
        <authorList>
            <person name="Roberts W.R."/>
            <person name="Alverson A.J."/>
        </authorList>
    </citation>
    <scope>NUCLEOTIDE SEQUENCE [LARGE SCALE GENOMIC DNA]</scope>
    <source>
        <strain evidence="14 15">AJA010-31</strain>
    </source>
</reference>
<feature type="compositionally biased region" description="Basic and acidic residues" evidence="11">
    <location>
        <begin position="110"/>
        <end position="124"/>
    </location>
</feature>
<dbReference type="PANTHER" id="PTHR45814:SF2">
    <property type="entry name" value="HISTONE-LYSINE N-METHYLTRANSFERASE SETD1"/>
    <property type="match status" value="1"/>
</dbReference>
<evidence type="ECO:0000256" key="11">
    <source>
        <dbReference type="SAM" id="MobiDB-lite"/>
    </source>
</evidence>
<evidence type="ECO:0000256" key="7">
    <source>
        <dbReference type="ARBA" id="ARBA00023242"/>
    </source>
</evidence>
<dbReference type="EMBL" id="JALLPJ020001410">
    <property type="protein sequence ID" value="KAL3764968.1"/>
    <property type="molecule type" value="Genomic_DNA"/>
</dbReference>
<evidence type="ECO:0000256" key="10">
    <source>
        <dbReference type="ARBA" id="ARBA00049129"/>
    </source>
</evidence>
<feature type="compositionally biased region" description="Polar residues" evidence="11">
    <location>
        <begin position="58"/>
        <end position="68"/>
    </location>
</feature>
<feature type="compositionally biased region" description="Polar residues" evidence="11">
    <location>
        <begin position="184"/>
        <end position="193"/>
    </location>
</feature>
<protein>
    <recommendedName>
        <fullName evidence="2">[histone H3]-lysine(4) N-trimethyltransferase</fullName>
        <ecNumber evidence="2">2.1.1.354</ecNumber>
    </recommendedName>
</protein>
<keyword evidence="5" id="KW-0949">S-adenosyl-L-methionine</keyword>
<feature type="domain" description="Post-SET" evidence="13">
    <location>
        <begin position="1060"/>
        <end position="1076"/>
    </location>
</feature>
<keyword evidence="7" id="KW-0539">Nucleus</keyword>
<comment type="caution">
    <text evidence="14">The sequence shown here is derived from an EMBL/GenBank/DDBJ whole genome shotgun (WGS) entry which is preliminary data.</text>
</comment>
<evidence type="ECO:0000256" key="4">
    <source>
        <dbReference type="ARBA" id="ARBA00022679"/>
    </source>
</evidence>
<dbReference type="PANTHER" id="PTHR45814">
    <property type="entry name" value="HISTONE-LYSINE N-METHYLTRANSFERASE SETD1"/>
    <property type="match status" value="1"/>
</dbReference>
<dbReference type="GO" id="GO:0032259">
    <property type="term" value="P:methylation"/>
    <property type="evidence" value="ECO:0007669"/>
    <property type="project" value="UniProtKB-KW"/>
</dbReference>
<keyword evidence="15" id="KW-1185">Reference proteome</keyword>
<dbReference type="CDD" id="cd10518">
    <property type="entry name" value="SET_SETD1-like"/>
    <property type="match status" value="1"/>
</dbReference>